<dbReference type="GO" id="GO:0016491">
    <property type="term" value="F:oxidoreductase activity"/>
    <property type="evidence" value="ECO:0007669"/>
    <property type="project" value="InterPro"/>
</dbReference>
<dbReference type="RefSeq" id="WP_072063536.1">
    <property type="nucleotide sequence ID" value="NZ_CVRY01000003.1"/>
</dbReference>
<dbReference type="AlphaFoldDB" id="A0A0G4Q713"/>
<feature type="domain" description="DSBA-like thioredoxin" evidence="1">
    <location>
        <begin position="19"/>
        <end position="196"/>
    </location>
</feature>
<dbReference type="PANTHER" id="PTHR13887">
    <property type="entry name" value="GLUTATHIONE S-TRANSFERASE KAPPA"/>
    <property type="match status" value="1"/>
</dbReference>
<evidence type="ECO:0000313" key="3">
    <source>
        <dbReference type="Proteomes" id="UP000183920"/>
    </source>
</evidence>
<dbReference type="Proteomes" id="UP000183920">
    <property type="component" value="Unassembled WGS sequence"/>
</dbReference>
<evidence type="ECO:0000313" key="2">
    <source>
        <dbReference type="EMBL" id="CRL61449.1"/>
    </source>
</evidence>
<evidence type="ECO:0000259" key="1">
    <source>
        <dbReference type="Pfam" id="PF01323"/>
    </source>
</evidence>
<reference evidence="3" key="1">
    <citation type="submission" date="2015-06" db="EMBL/GenBank/DDBJ databases">
        <authorList>
            <person name="Urmite Genomes"/>
        </authorList>
    </citation>
    <scope>NUCLEOTIDE SEQUENCE [LARGE SCALE GENOMIC DNA]</scope>
    <source>
        <strain evidence="3">CSUR P1867</strain>
    </source>
</reference>
<sequence>MASVASNTGNTQGTKILHYVYDPLCGWCYGIAPLIEVVSNAFPNFIKLHGGGLFTPTRAVTGGQSWKEHVTPIDERISQLSGQVFSHAYRDTLGNTEMVLNSLLPISAILVAERMGKRDVYLLKALQEAYYLDGLNISDKDTLLFIVKKLGFDVEQFASLLSEISETQIQQHLSQTQQLMAQVNGRGFPTLFIEDAQGYHLIPVEKYLGDTKRWQQFITENL</sequence>
<gene>
    <name evidence="2" type="ORF">BN1804_01461</name>
</gene>
<protein>
    <submittedName>
        <fullName evidence="2">DSBA-like thioredoxin domain protein</fullName>
    </submittedName>
</protein>
<organism evidence="2 3">
    <name type="scientific">Proteus penneri</name>
    <dbReference type="NCBI Taxonomy" id="102862"/>
    <lineage>
        <taxon>Bacteria</taxon>
        <taxon>Pseudomonadati</taxon>
        <taxon>Pseudomonadota</taxon>
        <taxon>Gammaproteobacteria</taxon>
        <taxon>Enterobacterales</taxon>
        <taxon>Morganellaceae</taxon>
        <taxon>Proteus</taxon>
    </lineage>
</organism>
<dbReference type="InterPro" id="IPR001853">
    <property type="entry name" value="DSBA-like_thioredoxin_dom"/>
</dbReference>
<dbReference type="Pfam" id="PF01323">
    <property type="entry name" value="DSBA"/>
    <property type="match status" value="1"/>
</dbReference>
<dbReference type="CDD" id="cd03025">
    <property type="entry name" value="DsbA_FrnE_like"/>
    <property type="match status" value="1"/>
</dbReference>
<dbReference type="EMBL" id="CVRY01000003">
    <property type="protein sequence ID" value="CRL61449.1"/>
    <property type="molecule type" value="Genomic_DNA"/>
</dbReference>
<dbReference type="InterPro" id="IPR036249">
    <property type="entry name" value="Thioredoxin-like_sf"/>
</dbReference>
<dbReference type="Gene3D" id="3.40.30.10">
    <property type="entry name" value="Glutaredoxin"/>
    <property type="match status" value="1"/>
</dbReference>
<name>A0A0G4Q713_9GAMM</name>
<dbReference type="PANTHER" id="PTHR13887:SF51">
    <property type="entry name" value="DSBA FAMILY PROTEIN"/>
    <property type="match status" value="1"/>
</dbReference>
<accession>A0A0G4Q713</accession>
<proteinExistence type="predicted"/>
<dbReference type="SUPFAM" id="SSF52833">
    <property type="entry name" value="Thioredoxin-like"/>
    <property type="match status" value="1"/>
</dbReference>